<dbReference type="PATRIC" id="fig|46224.3.peg.2696"/>
<dbReference type="EMBL" id="LQYN01000039">
    <property type="protein sequence ID" value="KYD07845.1"/>
    <property type="molecule type" value="Genomic_DNA"/>
</dbReference>
<comment type="caution">
    <text evidence="1">The sequence shown here is derived from an EMBL/GenBank/DDBJ whole genome shotgun (WGS) entry which is preliminary data.</text>
</comment>
<proteinExistence type="predicted"/>
<evidence type="ECO:0000313" key="2">
    <source>
        <dbReference type="Proteomes" id="UP000075666"/>
    </source>
</evidence>
<dbReference type="Proteomes" id="UP000075666">
    <property type="component" value="Unassembled WGS sequence"/>
</dbReference>
<sequence>MFIKKYFYGKLFSYRDSKLKPLMGIFLKKCFIFDLKVLFLK</sequence>
<gene>
    <name evidence="1" type="ORF">B4102_0479</name>
</gene>
<reference evidence="1 2" key="1">
    <citation type="submission" date="2016-01" db="EMBL/GenBank/DDBJ databases">
        <title>Genome Sequences of Twelve Sporeforming Bacillus Species Isolated from Foods.</title>
        <authorList>
            <person name="Berendsen E.M."/>
            <person name="Wells-Bennik M.H."/>
            <person name="Krawcyk A.O."/>
            <person name="De Jong A."/>
            <person name="Holsappel S."/>
            <person name="Eijlander R.T."/>
            <person name="Kuipers O.P."/>
        </authorList>
    </citation>
    <scope>NUCLEOTIDE SEQUENCE [LARGE SCALE GENOMIC DNA]</scope>
    <source>
        <strain evidence="1 2">B4102</strain>
    </source>
</reference>
<protein>
    <submittedName>
        <fullName evidence="1">Uncharacterized protein</fullName>
    </submittedName>
</protein>
<evidence type="ECO:0000313" key="1">
    <source>
        <dbReference type="EMBL" id="KYD07845.1"/>
    </source>
</evidence>
<name>A0A150L6D7_9BACI</name>
<accession>A0A150L6D7</accession>
<dbReference type="AlphaFoldDB" id="A0A150L6D7"/>
<keyword evidence="2" id="KW-1185">Reference proteome</keyword>
<organism evidence="1 2">
    <name type="scientific">Heyndrickxia sporothermodurans</name>
    <dbReference type="NCBI Taxonomy" id="46224"/>
    <lineage>
        <taxon>Bacteria</taxon>
        <taxon>Bacillati</taxon>
        <taxon>Bacillota</taxon>
        <taxon>Bacilli</taxon>
        <taxon>Bacillales</taxon>
        <taxon>Bacillaceae</taxon>
        <taxon>Heyndrickxia</taxon>
    </lineage>
</organism>